<feature type="region of interest" description="Disordered" evidence="1">
    <location>
        <begin position="84"/>
        <end position="107"/>
    </location>
</feature>
<name>A0AA39R4Z2_9LECA</name>
<dbReference type="Proteomes" id="UP001166286">
    <property type="component" value="Unassembled WGS sequence"/>
</dbReference>
<dbReference type="AlphaFoldDB" id="A0AA39R4Z2"/>
<gene>
    <name evidence="2" type="ORF">JMJ35_003461</name>
</gene>
<evidence type="ECO:0000256" key="1">
    <source>
        <dbReference type="SAM" id="MobiDB-lite"/>
    </source>
</evidence>
<evidence type="ECO:0000313" key="3">
    <source>
        <dbReference type="Proteomes" id="UP001166286"/>
    </source>
</evidence>
<accession>A0AA39R4Z2</accession>
<protein>
    <submittedName>
        <fullName evidence="2">Uncharacterized protein</fullName>
    </submittedName>
</protein>
<proteinExistence type="predicted"/>
<feature type="compositionally biased region" description="Polar residues" evidence="1">
    <location>
        <begin position="272"/>
        <end position="284"/>
    </location>
</feature>
<comment type="caution">
    <text evidence="2">The sequence shown here is derived from an EMBL/GenBank/DDBJ whole genome shotgun (WGS) entry which is preliminary data.</text>
</comment>
<feature type="region of interest" description="Disordered" evidence="1">
    <location>
        <begin position="272"/>
        <end position="296"/>
    </location>
</feature>
<keyword evidence="3" id="KW-1185">Reference proteome</keyword>
<dbReference type="EMBL" id="JAFEKC020000006">
    <property type="protein sequence ID" value="KAK0513739.1"/>
    <property type="molecule type" value="Genomic_DNA"/>
</dbReference>
<sequence length="581" mass="64218">MSNTSEDKTIQEQILFDLEDGVKEFEKLRWNRSRTKKVLSPELTGISKCPSFHKLILLCSEHDHTILRSVLQNALEKCTEIERRMNEEKESKKREAEELDSGPHKKAKTQYAGKATTAFSQQSQPKPVSPAVSKIAIRIASQASSIQSALPVMEQASTSSGCQSPQDMNGMGPILSPAVHLASSSEDVVPTCDKRSMVEDIQEWTGSEYGLDSGEDMEYESDVHGEGSTVNDTVADVFADTISDTIADTGAAAVADTLPDTESHDCNSTIQTADMSPDTTSNESEPFVPIDANPSTKTPTIYEVETGIVRGNEKIKEYITRECLPFASHYRANRYLSIENELQALFHICRKLPIRIVKAWLLRELESRIVVPGQKTAIPSTADLYNPSDILDALQSIKMTTINAKANRAYGQMRLYKSVQGEIDGNYVPDPALKHGVAAHKSILSEMACRSAGNVSEKERKDRINSFNYEYDAGRKWLDVAKWFGGEGIVLIFTTAGIVNTVVTKDWTVFQRVCMEVISEYLPSITGLVSVLGEDALDDYCRFGYLEQEKIDAVKAFKGCYPPVIETEDDSAGDEDDMGEA</sequence>
<reference evidence="2" key="1">
    <citation type="submission" date="2023-03" db="EMBL/GenBank/DDBJ databases">
        <title>Complete genome of Cladonia borealis.</title>
        <authorList>
            <person name="Park H."/>
        </authorList>
    </citation>
    <scope>NUCLEOTIDE SEQUENCE</scope>
    <source>
        <strain evidence="2">ANT050790</strain>
    </source>
</reference>
<feature type="compositionally biased region" description="Basic and acidic residues" evidence="1">
    <location>
        <begin position="84"/>
        <end position="96"/>
    </location>
</feature>
<organism evidence="2 3">
    <name type="scientific">Cladonia borealis</name>
    <dbReference type="NCBI Taxonomy" id="184061"/>
    <lineage>
        <taxon>Eukaryota</taxon>
        <taxon>Fungi</taxon>
        <taxon>Dikarya</taxon>
        <taxon>Ascomycota</taxon>
        <taxon>Pezizomycotina</taxon>
        <taxon>Lecanoromycetes</taxon>
        <taxon>OSLEUM clade</taxon>
        <taxon>Lecanoromycetidae</taxon>
        <taxon>Lecanorales</taxon>
        <taxon>Lecanorineae</taxon>
        <taxon>Cladoniaceae</taxon>
        <taxon>Cladonia</taxon>
    </lineage>
</organism>
<evidence type="ECO:0000313" key="2">
    <source>
        <dbReference type="EMBL" id="KAK0513739.1"/>
    </source>
</evidence>